<dbReference type="AlphaFoldDB" id="A0A2K9N7J1"/>
<dbReference type="KEGG" id="ncb:C0V82_01750"/>
<feature type="region of interest" description="Disordered" evidence="1">
    <location>
        <begin position="1"/>
        <end position="23"/>
    </location>
</feature>
<dbReference type="Proteomes" id="UP000234752">
    <property type="component" value="Chromosome eg_1"/>
</dbReference>
<evidence type="ECO:0000313" key="3">
    <source>
        <dbReference type="Proteomes" id="UP000234752"/>
    </source>
</evidence>
<gene>
    <name evidence="2" type="ORF">C0V82_01750</name>
</gene>
<organism evidence="2 3">
    <name type="scientific">Niveispirillum cyanobacteriorum</name>
    <dbReference type="NCBI Taxonomy" id="1612173"/>
    <lineage>
        <taxon>Bacteria</taxon>
        <taxon>Pseudomonadati</taxon>
        <taxon>Pseudomonadota</taxon>
        <taxon>Alphaproteobacteria</taxon>
        <taxon>Rhodospirillales</taxon>
        <taxon>Azospirillaceae</taxon>
        <taxon>Niveispirillum</taxon>
    </lineage>
</organism>
<protein>
    <submittedName>
        <fullName evidence="2">Uncharacterized protein</fullName>
    </submittedName>
</protein>
<feature type="compositionally biased region" description="Basic and acidic residues" evidence="1">
    <location>
        <begin position="7"/>
        <end position="23"/>
    </location>
</feature>
<feature type="compositionally biased region" description="Basic and acidic residues" evidence="1">
    <location>
        <begin position="68"/>
        <end position="77"/>
    </location>
</feature>
<feature type="region of interest" description="Disordered" evidence="1">
    <location>
        <begin position="58"/>
        <end position="77"/>
    </location>
</feature>
<keyword evidence="3" id="KW-1185">Reference proteome</keyword>
<evidence type="ECO:0000313" key="2">
    <source>
        <dbReference type="EMBL" id="AUN29111.1"/>
    </source>
</evidence>
<dbReference type="EMBL" id="CP025611">
    <property type="protein sequence ID" value="AUN29111.1"/>
    <property type="molecule type" value="Genomic_DNA"/>
</dbReference>
<reference evidence="2 3" key="1">
    <citation type="submission" date="2017-12" db="EMBL/GenBank/DDBJ databases">
        <title>Genomes of bacteria within cyanobacterial aggregates.</title>
        <authorList>
            <person name="Cai H."/>
        </authorList>
    </citation>
    <scope>NUCLEOTIDE SEQUENCE [LARGE SCALE GENOMIC DNA]</scope>
    <source>
        <strain evidence="2 3">TH16</strain>
    </source>
</reference>
<accession>A0A2K9N7J1</accession>
<sequence length="77" mass="8724">MIMRSLEGQRSDNRPLKRNDDEKRRALLQLEAAYAALGPKPTPGLKETMAERIRALKAEIAEGAAKPPRRDRDRDRG</sequence>
<proteinExistence type="predicted"/>
<evidence type="ECO:0000256" key="1">
    <source>
        <dbReference type="SAM" id="MobiDB-lite"/>
    </source>
</evidence>
<name>A0A2K9N7J1_9PROT</name>